<sequence>MIRDKIMYNFNVRLQRKREYQMDVIDKYITHNKVEGKTVTGSDPQMAECKKLCCIEHRAEAYQYAVPVLPDIRVKFSCEKRTRYQHPQMLILYILVENRLLGGIIHHLHSFGERVHIDGLQALKKSTLKMRAGEGSKPKQDPMSRVQVYNHSLRMLTQNFLIVWPHFSQ</sequence>
<keyword evidence="2" id="KW-1185">Reference proteome</keyword>
<reference evidence="1 2" key="1">
    <citation type="journal article" date="2014" name="Genome Biol. Evol.">
        <title>The genome of the myxosporean Thelohanellus kitauei shows adaptations to nutrient acquisition within its fish host.</title>
        <authorList>
            <person name="Yang Y."/>
            <person name="Xiong J."/>
            <person name="Zhou Z."/>
            <person name="Huo F."/>
            <person name="Miao W."/>
            <person name="Ran C."/>
            <person name="Liu Y."/>
            <person name="Zhang J."/>
            <person name="Feng J."/>
            <person name="Wang M."/>
            <person name="Wang M."/>
            <person name="Wang L."/>
            <person name="Yao B."/>
        </authorList>
    </citation>
    <scope>NUCLEOTIDE SEQUENCE [LARGE SCALE GENOMIC DNA]</scope>
    <source>
        <strain evidence="1">Wuqing</strain>
    </source>
</reference>
<accession>A0A0C2M529</accession>
<proteinExistence type="predicted"/>
<name>A0A0C2M529_THEKT</name>
<dbReference type="AlphaFoldDB" id="A0A0C2M529"/>
<dbReference type="Proteomes" id="UP000031668">
    <property type="component" value="Unassembled WGS sequence"/>
</dbReference>
<evidence type="ECO:0000313" key="1">
    <source>
        <dbReference type="EMBL" id="KII62110.1"/>
    </source>
</evidence>
<dbReference type="EMBL" id="JWZT01005104">
    <property type="protein sequence ID" value="KII62110.1"/>
    <property type="molecule type" value="Genomic_DNA"/>
</dbReference>
<comment type="caution">
    <text evidence="1">The sequence shown here is derived from an EMBL/GenBank/DDBJ whole genome shotgun (WGS) entry which is preliminary data.</text>
</comment>
<protein>
    <submittedName>
        <fullName evidence="1">Uncharacterized protein</fullName>
    </submittedName>
</protein>
<organism evidence="1 2">
    <name type="scientific">Thelohanellus kitauei</name>
    <name type="common">Myxosporean</name>
    <dbReference type="NCBI Taxonomy" id="669202"/>
    <lineage>
        <taxon>Eukaryota</taxon>
        <taxon>Metazoa</taxon>
        <taxon>Cnidaria</taxon>
        <taxon>Myxozoa</taxon>
        <taxon>Myxosporea</taxon>
        <taxon>Bivalvulida</taxon>
        <taxon>Platysporina</taxon>
        <taxon>Myxobolidae</taxon>
        <taxon>Thelohanellus</taxon>
    </lineage>
</organism>
<gene>
    <name evidence="1" type="ORF">RF11_01483</name>
</gene>
<evidence type="ECO:0000313" key="2">
    <source>
        <dbReference type="Proteomes" id="UP000031668"/>
    </source>
</evidence>